<evidence type="ECO:0000256" key="34">
    <source>
        <dbReference type="ARBA" id="ARBA00042912"/>
    </source>
</evidence>
<evidence type="ECO:0000256" key="38">
    <source>
        <dbReference type="ARBA" id="ARBA00047876"/>
    </source>
</evidence>
<dbReference type="Gene3D" id="2.60.40.10">
    <property type="entry name" value="Immunoglobulins"/>
    <property type="match status" value="3"/>
</dbReference>
<dbReference type="InterPro" id="IPR036985">
    <property type="entry name" value="Transglutaminase-like_sf"/>
</dbReference>
<comment type="catalytic activity">
    <reaction evidence="26">
        <text>L-glutaminyl-[protein] + L-lysyl-[protein] = [protein]-L-lysyl-N(6)-5-L-glutamyl-[protein] + NH4(+)</text>
        <dbReference type="Rhea" id="RHEA:54816"/>
        <dbReference type="Rhea" id="RHEA-COMP:9752"/>
        <dbReference type="Rhea" id="RHEA-COMP:10207"/>
        <dbReference type="Rhea" id="RHEA-COMP:14005"/>
        <dbReference type="ChEBI" id="CHEBI:28938"/>
        <dbReference type="ChEBI" id="CHEBI:29969"/>
        <dbReference type="ChEBI" id="CHEBI:30011"/>
        <dbReference type="ChEBI" id="CHEBI:138370"/>
        <dbReference type="EC" id="2.3.2.13"/>
    </reaction>
    <physiologicalReaction direction="left-to-right" evidence="26">
        <dbReference type="Rhea" id="RHEA:54817"/>
    </physiologicalReaction>
</comment>
<dbReference type="InterPro" id="IPR036238">
    <property type="entry name" value="Transglutaminase_C_sf"/>
</dbReference>
<dbReference type="GO" id="GO:0003810">
    <property type="term" value="F:protein-glutamine gamma-glutamyltransferase activity"/>
    <property type="evidence" value="ECO:0007669"/>
    <property type="project" value="UniProtKB-EC"/>
</dbReference>
<evidence type="ECO:0000256" key="27">
    <source>
        <dbReference type="ARBA" id="ARBA00039019"/>
    </source>
</evidence>
<dbReference type="EMBL" id="JAACNH010000003">
    <property type="protein sequence ID" value="KAG8446119.1"/>
    <property type="molecule type" value="Genomic_DNA"/>
</dbReference>
<dbReference type="GO" id="GO:0005739">
    <property type="term" value="C:mitochondrion"/>
    <property type="evidence" value="ECO:0007669"/>
    <property type="project" value="UniProtKB-SubCell"/>
</dbReference>
<dbReference type="GO" id="GO:0005525">
    <property type="term" value="F:GTP binding"/>
    <property type="evidence" value="ECO:0007669"/>
    <property type="project" value="UniProtKB-KW"/>
</dbReference>
<evidence type="ECO:0000256" key="26">
    <source>
        <dbReference type="ARBA" id="ARBA00036876"/>
    </source>
</evidence>
<evidence type="ECO:0000256" key="3">
    <source>
        <dbReference type="ARBA" id="ARBA00004236"/>
    </source>
</evidence>
<evidence type="ECO:0000256" key="16">
    <source>
        <dbReference type="ARBA" id="ARBA00022741"/>
    </source>
</evidence>
<evidence type="ECO:0000256" key="20">
    <source>
        <dbReference type="ARBA" id="ARBA00023134"/>
    </source>
</evidence>
<keyword evidence="14" id="KW-0808">Transferase</keyword>
<dbReference type="InterPro" id="IPR002931">
    <property type="entry name" value="Transglutaminase-like"/>
</dbReference>
<keyword evidence="18 41" id="KW-0106">Calcium</keyword>
<evidence type="ECO:0000256" key="41">
    <source>
        <dbReference type="PIRSR" id="PIRSR000459-2"/>
    </source>
</evidence>
<evidence type="ECO:0000313" key="44">
    <source>
        <dbReference type="EMBL" id="KAG8446119.1"/>
    </source>
</evidence>
<proteinExistence type="inferred from homology"/>
<keyword evidence="12" id="KW-0272">Extracellular matrix</keyword>
<evidence type="ECO:0000256" key="31">
    <source>
        <dbReference type="ARBA" id="ARBA00042099"/>
    </source>
</evidence>
<comment type="subcellular location">
    <subcellularLocation>
        <location evidence="3">Cell membrane</location>
    </subcellularLocation>
    <subcellularLocation>
        <location evidence="4">Chromosome</location>
    </subcellularLocation>
    <subcellularLocation>
        <location evidence="6">Cytoplasm</location>
        <location evidence="6">Cytosol</location>
    </subcellularLocation>
    <subcellularLocation>
        <location evidence="2">Mitochondrion</location>
    </subcellularLocation>
    <subcellularLocation>
        <location evidence="1">Nucleus</location>
    </subcellularLocation>
    <subcellularLocation>
        <location evidence="5">Secreted</location>
        <location evidence="5">Extracellular space</location>
        <location evidence="5">Extracellular matrix</location>
    </subcellularLocation>
</comment>
<evidence type="ECO:0000256" key="36">
    <source>
        <dbReference type="ARBA" id="ARBA00043138"/>
    </source>
</evidence>
<dbReference type="PANTHER" id="PTHR11590:SF6">
    <property type="entry name" value="PROTEIN-GLUTAMINE GAMMA-GLUTAMYLTRANSFERASE 2"/>
    <property type="match status" value="1"/>
</dbReference>
<dbReference type="GO" id="GO:0005829">
    <property type="term" value="C:cytosol"/>
    <property type="evidence" value="ECO:0007669"/>
    <property type="project" value="UniProtKB-SubCell"/>
</dbReference>
<dbReference type="FunFam" id="2.60.40.10:FF:000278">
    <property type="entry name" value="Protein-glutamine gamma-glutamyltransferase 2"/>
    <property type="match status" value="1"/>
</dbReference>
<dbReference type="AlphaFoldDB" id="A0A8T2JLQ0"/>
<comment type="cofactor">
    <cofactor evidence="41">
        <name>Ca(2+)</name>
        <dbReference type="ChEBI" id="CHEBI:29108"/>
    </cofactor>
    <text evidence="41">Binds 1 Ca(2+) ion per subunit.</text>
</comment>
<feature type="binding site" evidence="41">
    <location>
        <position position="403"/>
    </location>
    <ligand>
        <name>Ca(2+)</name>
        <dbReference type="ChEBI" id="CHEBI:29108"/>
    </ligand>
</feature>
<evidence type="ECO:0000256" key="17">
    <source>
        <dbReference type="ARBA" id="ARBA00022801"/>
    </source>
</evidence>
<dbReference type="GO" id="GO:0005886">
    <property type="term" value="C:plasma membrane"/>
    <property type="evidence" value="ECO:0007669"/>
    <property type="project" value="UniProtKB-SubCell"/>
</dbReference>
<keyword evidence="21" id="KW-0472">Membrane</keyword>
<evidence type="ECO:0000256" key="1">
    <source>
        <dbReference type="ARBA" id="ARBA00004123"/>
    </source>
</evidence>
<organism evidence="44 45">
    <name type="scientific">Hymenochirus boettgeri</name>
    <name type="common">Congo dwarf clawed frog</name>
    <dbReference type="NCBI Taxonomy" id="247094"/>
    <lineage>
        <taxon>Eukaryota</taxon>
        <taxon>Metazoa</taxon>
        <taxon>Chordata</taxon>
        <taxon>Craniata</taxon>
        <taxon>Vertebrata</taxon>
        <taxon>Euteleostomi</taxon>
        <taxon>Amphibia</taxon>
        <taxon>Batrachia</taxon>
        <taxon>Anura</taxon>
        <taxon>Pipoidea</taxon>
        <taxon>Pipidae</taxon>
        <taxon>Pipinae</taxon>
        <taxon>Hymenochirus</taxon>
    </lineage>
</organism>
<feature type="binding site" evidence="41">
    <location>
        <position position="355"/>
    </location>
    <ligand>
        <name>Ca(2+)</name>
        <dbReference type="ChEBI" id="CHEBI:29108"/>
    </ligand>
</feature>
<keyword evidence="19" id="KW-0496">Mitochondrion</keyword>
<dbReference type="FunFam" id="2.60.40.10:FF:001042">
    <property type="entry name" value="Protein-glutamine gamma-glutamyltransferase 2"/>
    <property type="match status" value="1"/>
</dbReference>
<dbReference type="InterPro" id="IPR001102">
    <property type="entry name" value="Transglutaminase_N"/>
</dbReference>
<dbReference type="Pfam" id="PF00868">
    <property type="entry name" value="Transglut_N"/>
    <property type="match status" value="1"/>
</dbReference>
<keyword evidence="20" id="KW-0342">GTP-binding</keyword>
<comment type="catalytic activity">
    <reaction evidence="40">
        <text>L-glutaminyl-[protein] + dopamine = 5-dopaminyl-L-glutamyl-[protein] + NH4(+)</text>
        <dbReference type="Rhea" id="RHEA:66556"/>
        <dbReference type="Rhea" id="RHEA-COMP:10207"/>
        <dbReference type="Rhea" id="RHEA-COMP:17053"/>
        <dbReference type="ChEBI" id="CHEBI:28938"/>
        <dbReference type="ChEBI" id="CHEBI:30011"/>
        <dbReference type="ChEBI" id="CHEBI:59905"/>
        <dbReference type="ChEBI" id="CHEBI:167175"/>
    </reaction>
    <physiologicalReaction direction="left-to-right" evidence="40">
        <dbReference type="Rhea" id="RHEA:66557"/>
    </physiologicalReaction>
</comment>
<evidence type="ECO:0000256" key="42">
    <source>
        <dbReference type="SAM" id="MobiDB-lite"/>
    </source>
</evidence>
<evidence type="ECO:0000256" key="5">
    <source>
        <dbReference type="ARBA" id="ARBA00004498"/>
    </source>
</evidence>
<dbReference type="GO" id="GO:0006508">
    <property type="term" value="P:proteolysis"/>
    <property type="evidence" value="ECO:0007669"/>
    <property type="project" value="UniProtKB-KW"/>
</dbReference>
<evidence type="ECO:0000256" key="28">
    <source>
        <dbReference type="ARBA" id="ARBA00040561"/>
    </source>
</evidence>
<dbReference type="FunFam" id="2.60.40.10:FF:000090">
    <property type="entry name" value="Protein-glutamine gamma-glutamyltransferase 2"/>
    <property type="match status" value="1"/>
</dbReference>
<evidence type="ECO:0000256" key="29">
    <source>
        <dbReference type="ARBA" id="ARBA00041650"/>
    </source>
</evidence>
<evidence type="ECO:0000256" key="18">
    <source>
        <dbReference type="ARBA" id="ARBA00022837"/>
    </source>
</evidence>
<dbReference type="SMART" id="SM00460">
    <property type="entry name" value="TGc"/>
    <property type="match status" value="1"/>
</dbReference>
<gene>
    <name evidence="44" type="ORF">GDO86_013839</name>
</gene>
<dbReference type="InterPro" id="IPR023608">
    <property type="entry name" value="Transglutaminase_animal"/>
</dbReference>
<dbReference type="InterPro" id="IPR014756">
    <property type="entry name" value="Ig_E-set"/>
</dbReference>
<comment type="catalytic activity">
    <reaction evidence="37">
        <text>L-glutaminyl-[protein] + H2O = L-glutamyl-[protein] + NH4(+)</text>
        <dbReference type="Rhea" id="RHEA:16441"/>
        <dbReference type="Rhea" id="RHEA-COMP:10207"/>
        <dbReference type="Rhea" id="RHEA-COMP:10208"/>
        <dbReference type="ChEBI" id="CHEBI:15377"/>
        <dbReference type="ChEBI" id="CHEBI:28938"/>
        <dbReference type="ChEBI" id="CHEBI:29973"/>
        <dbReference type="ChEBI" id="CHEBI:30011"/>
        <dbReference type="EC" id="3.5.1.44"/>
    </reaction>
    <physiologicalReaction direction="left-to-right" evidence="37">
        <dbReference type="Rhea" id="RHEA:16442"/>
    </physiologicalReaction>
</comment>
<evidence type="ECO:0000256" key="4">
    <source>
        <dbReference type="ARBA" id="ARBA00004286"/>
    </source>
</evidence>
<dbReference type="GO" id="GO:0005634">
    <property type="term" value="C:nucleus"/>
    <property type="evidence" value="ECO:0007669"/>
    <property type="project" value="UniProtKB-SubCell"/>
</dbReference>
<evidence type="ECO:0000256" key="14">
    <source>
        <dbReference type="ARBA" id="ARBA00022679"/>
    </source>
</evidence>
<sequence>MWIVSDKENNAELPSSSTNNRSHHTSDAGCDRLIVRRGQPFQITLNFSNRGYEDGVDKLALGVQTGPCPSEEFGTMYNIPVSEALQEGEWSAAISSTEGTKVVLSITSPPNARIGRYNLSLETSTEFQESSFQIDSFILLFNPWCPEDSVYLEQDDERKEYVLSQHGIIFQGTQNLITDVPWNYGQFLNASNKDCSRRNDPGYISRVVSAMRRWTGTLDKVVFFGRWDNRLMMASTPCSDGKVDILRRVEEIKLPAGEIWTVWVYAAVACSAVLDENGKRQKKHKDIIWNFHCWVEGMDGRPDLGEFYNGWQVVDPTPQEKSEGTYCCGPAPVIAVKEGDIHLKYDVMFVFAEVNADAVYYVEQKDGSVRKTHFISLVGQKISTKAVGNDKREDITLSYKYPEGSEDERRVFEKANKSNLVEVEDSSPAEITMKIKGSEGMDKGNDFDVFAVITNNTEEEKKCRLMLCARTTTYNGRVEAECGTKDLLNLTLSSQEEKVVPLRILYEKYGPTLTEDNTIKVMALLQEYASERTVLAMRDIYVKNPAIKIRFLGEHKQKRKLVAEVSMINPLSEPLTSCCFTMEGAGLTEEQLIETLDCPVEPGQDAKVRVNLMPQQSGLLKLIVDFESDRLKAVKGYKNIIIAPLPK</sequence>
<dbReference type="GO" id="GO:0008233">
    <property type="term" value="F:peptidase activity"/>
    <property type="evidence" value="ECO:0007669"/>
    <property type="project" value="UniProtKB-KW"/>
</dbReference>
<evidence type="ECO:0000256" key="13">
    <source>
        <dbReference type="ARBA" id="ARBA00022670"/>
    </source>
</evidence>
<evidence type="ECO:0000256" key="7">
    <source>
        <dbReference type="ARBA" id="ARBA00005968"/>
    </source>
</evidence>
<dbReference type="PIRSF" id="PIRSF000459">
    <property type="entry name" value="TGM_EBP42"/>
    <property type="match status" value="1"/>
</dbReference>
<dbReference type="GO" id="GO:0050568">
    <property type="term" value="F:protein-glutamine glutaminase activity"/>
    <property type="evidence" value="ECO:0007669"/>
    <property type="project" value="UniProtKB-EC"/>
</dbReference>
<dbReference type="InterPro" id="IPR038765">
    <property type="entry name" value="Papain-like_cys_pep_sf"/>
</dbReference>
<evidence type="ECO:0000256" key="30">
    <source>
        <dbReference type="ARBA" id="ARBA00041677"/>
    </source>
</evidence>
<evidence type="ECO:0000256" key="22">
    <source>
        <dbReference type="ARBA" id="ARBA00023242"/>
    </source>
</evidence>
<evidence type="ECO:0000256" key="11">
    <source>
        <dbReference type="ARBA" id="ARBA00022525"/>
    </source>
</evidence>
<dbReference type="InterPro" id="IPR008958">
    <property type="entry name" value="Transglutaminase_C"/>
</dbReference>
<dbReference type="InterPro" id="IPR013783">
    <property type="entry name" value="Ig-like_fold"/>
</dbReference>
<evidence type="ECO:0000256" key="25">
    <source>
        <dbReference type="ARBA" id="ARBA00036377"/>
    </source>
</evidence>
<evidence type="ECO:0000256" key="10">
    <source>
        <dbReference type="ARBA" id="ARBA00022490"/>
    </source>
</evidence>
<keyword evidence="9" id="KW-1003">Cell membrane</keyword>
<keyword evidence="45" id="KW-1185">Reference proteome</keyword>
<evidence type="ECO:0000256" key="19">
    <source>
        <dbReference type="ARBA" id="ARBA00023128"/>
    </source>
</evidence>
<comment type="similarity">
    <text evidence="7">Belongs to the transglutaminase superfamily. Transglutaminase family.</text>
</comment>
<keyword evidence="16" id="KW-0547">Nucleotide-binding</keyword>
<evidence type="ECO:0000259" key="43">
    <source>
        <dbReference type="SMART" id="SM00460"/>
    </source>
</evidence>
<reference evidence="44" key="1">
    <citation type="thesis" date="2020" institute="ProQuest LLC" country="789 East Eisenhower Parkway, Ann Arbor, MI, USA">
        <title>Comparative Genomics and Chromosome Evolution.</title>
        <authorList>
            <person name="Mudd A.B."/>
        </authorList>
    </citation>
    <scope>NUCLEOTIDE SEQUENCE</scope>
    <source>
        <strain evidence="44">Female2</strain>
        <tissue evidence="44">Blood</tissue>
    </source>
</reference>
<keyword evidence="10" id="KW-0963">Cytoplasm</keyword>
<dbReference type="OrthoDB" id="437511at2759"/>
<evidence type="ECO:0000256" key="33">
    <source>
        <dbReference type="ARBA" id="ARBA00042239"/>
    </source>
</evidence>
<comment type="caution">
    <text evidence="44">The sequence shown here is derived from an EMBL/GenBank/DDBJ whole genome shotgun (WGS) entry which is preliminary data.</text>
</comment>
<dbReference type="GO" id="GO:0046872">
    <property type="term" value="F:metal ion binding"/>
    <property type="evidence" value="ECO:0007669"/>
    <property type="project" value="UniProtKB-KW"/>
</dbReference>
<keyword evidence="13" id="KW-0645">Protease</keyword>
<dbReference type="SUPFAM" id="SSF49309">
    <property type="entry name" value="Transglutaminase, two C-terminal domains"/>
    <property type="match status" value="2"/>
</dbReference>
<feature type="binding site" evidence="41">
    <location>
        <position position="408"/>
    </location>
    <ligand>
        <name>Ca(2+)</name>
        <dbReference type="ChEBI" id="CHEBI:29108"/>
    </ligand>
</feature>
<comment type="catalytic activity">
    <reaction evidence="39">
        <text>L-glutaminyl-[protein] + (R)-noradrenaline = 5-(R)-noradrenalinyl-L-glutamyl-[protein] + NH4(+)</text>
        <dbReference type="Rhea" id="RHEA:66560"/>
        <dbReference type="Rhea" id="RHEA-COMP:10207"/>
        <dbReference type="Rhea" id="RHEA-COMP:17054"/>
        <dbReference type="ChEBI" id="CHEBI:28938"/>
        <dbReference type="ChEBI" id="CHEBI:30011"/>
        <dbReference type="ChEBI" id="CHEBI:72587"/>
        <dbReference type="ChEBI" id="CHEBI:167178"/>
    </reaction>
    <physiologicalReaction direction="left-to-right" evidence="39">
        <dbReference type="Rhea" id="RHEA:66561"/>
    </physiologicalReaction>
</comment>
<evidence type="ECO:0000256" key="37">
    <source>
        <dbReference type="ARBA" id="ARBA00047868"/>
    </source>
</evidence>
<evidence type="ECO:0000256" key="21">
    <source>
        <dbReference type="ARBA" id="ARBA00023136"/>
    </source>
</evidence>
<keyword evidence="17" id="KW-0378">Hydrolase</keyword>
<feature type="domain" description="Transglutaminase-like" evidence="43">
    <location>
        <begin position="249"/>
        <end position="318"/>
    </location>
</feature>
<evidence type="ECO:0000256" key="6">
    <source>
        <dbReference type="ARBA" id="ARBA00004514"/>
    </source>
</evidence>
<evidence type="ECO:0000256" key="9">
    <source>
        <dbReference type="ARBA" id="ARBA00022475"/>
    </source>
</evidence>
<keyword evidence="11" id="KW-0964">Secreted</keyword>
<dbReference type="SUPFAM" id="SSF54001">
    <property type="entry name" value="Cysteine proteinases"/>
    <property type="match status" value="1"/>
</dbReference>
<name>A0A8T2JLQ0_9PIPI</name>
<evidence type="ECO:0000256" key="23">
    <source>
        <dbReference type="ARBA" id="ARBA00023315"/>
    </source>
</evidence>
<evidence type="ECO:0000313" key="45">
    <source>
        <dbReference type="Proteomes" id="UP000812440"/>
    </source>
</evidence>
<dbReference type="InterPro" id="IPR050779">
    <property type="entry name" value="Transglutaminase"/>
</dbReference>
<comment type="catalytic activity">
    <reaction evidence="25">
        <text>L-glutaminyl-[protein] + serotonin = 5-serotonyl-L-glutamyl-[protein] + NH4(+)</text>
        <dbReference type="Rhea" id="RHEA:66552"/>
        <dbReference type="Rhea" id="RHEA-COMP:10207"/>
        <dbReference type="Rhea" id="RHEA-COMP:17052"/>
        <dbReference type="ChEBI" id="CHEBI:28938"/>
        <dbReference type="ChEBI" id="CHEBI:30011"/>
        <dbReference type="ChEBI" id="CHEBI:167174"/>
        <dbReference type="ChEBI" id="CHEBI:350546"/>
    </reaction>
    <physiologicalReaction direction="left-to-right" evidence="25">
        <dbReference type="Rhea" id="RHEA:66553"/>
    </physiologicalReaction>
</comment>
<evidence type="ECO:0000256" key="8">
    <source>
        <dbReference type="ARBA" id="ARBA00022454"/>
    </source>
</evidence>
<evidence type="ECO:0000256" key="2">
    <source>
        <dbReference type="ARBA" id="ARBA00004173"/>
    </source>
</evidence>
<evidence type="ECO:0000256" key="24">
    <source>
        <dbReference type="ARBA" id="ARBA00024222"/>
    </source>
</evidence>
<evidence type="ECO:0000256" key="12">
    <source>
        <dbReference type="ARBA" id="ARBA00022530"/>
    </source>
</evidence>
<evidence type="ECO:0000256" key="35">
    <source>
        <dbReference type="ARBA" id="ARBA00043104"/>
    </source>
</evidence>
<keyword evidence="22" id="KW-0539">Nucleus</keyword>
<dbReference type="SUPFAM" id="SSF81296">
    <property type="entry name" value="E set domains"/>
    <property type="match status" value="1"/>
</dbReference>
<comment type="catalytic activity">
    <reaction evidence="38">
        <text>L-glutaminyl-[protein] + histamine = 5-histaminyl-L-glutamyl-[protein] + NH4(+)</text>
        <dbReference type="Rhea" id="RHEA:66564"/>
        <dbReference type="Rhea" id="RHEA-COMP:10207"/>
        <dbReference type="Rhea" id="RHEA-COMP:17056"/>
        <dbReference type="ChEBI" id="CHEBI:28938"/>
        <dbReference type="ChEBI" id="CHEBI:30011"/>
        <dbReference type="ChEBI" id="CHEBI:58432"/>
        <dbReference type="ChEBI" id="CHEBI:167179"/>
    </reaction>
    <physiologicalReaction direction="left-to-right" evidence="38">
        <dbReference type="Rhea" id="RHEA:66565"/>
    </physiologicalReaction>
</comment>
<keyword evidence="8" id="KW-0158">Chromosome</keyword>
<dbReference type="GO" id="GO:0005694">
    <property type="term" value="C:chromosome"/>
    <property type="evidence" value="ECO:0007669"/>
    <property type="project" value="UniProtKB-SubCell"/>
</dbReference>
<dbReference type="PANTHER" id="PTHR11590">
    <property type="entry name" value="PROTEIN-GLUTAMINE GAMMA-GLUTAMYLTRANSFERASE"/>
    <property type="match status" value="1"/>
</dbReference>
<dbReference type="Pfam" id="PF00927">
    <property type="entry name" value="Transglut_C"/>
    <property type="match status" value="2"/>
</dbReference>
<feature type="region of interest" description="Disordered" evidence="42">
    <location>
        <begin position="1"/>
        <end position="26"/>
    </location>
</feature>
<evidence type="ECO:0000256" key="32">
    <source>
        <dbReference type="ARBA" id="ARBA00042105"/>
    </source>
</evidence>
<feature type="binding site" evidence="41">
    <location>
        <position position="357"/>
    </location>
    <ligand>
        <name>Ca(2+)</name>
        <dbReference type="ChEBI" id="CHEBI:29108"/>
    </ligand>
</feature>
<dbReference type="EC" id="2.3.2.13" evidence="24"/>
<dbReference type="EC" id="3.5.1.44" evidence="27"/>
<accession>A0A8T2JLQ0</accession>
<feature type="compositionally biased region" description="Basic and acidic residues" evidence="42">
    <location>
        <begin position="1"/>
        <end position="10"/>
    </location>
</feature>
<evidence type="ECO:0000256" key="15">
    <source>
        <dbReference type="ARBA" id="ARBA00022723"/>
    </source>
</evidence>
<evidence type="ECO:0000256" key="39">
    <source>
        <dbReference type="ARBA" id="ARBA00048230"/>
    </source>
</evidence>
<dbReference type="Gene3D" id="3.90.260.10">
    <property type="entry name" value="Transglutaminase-like"/>
    <property type="match status" value="1"/>
</dbReference>
<protein>
    <recommendedName>
        <fullName evidence="28">Protein-glutamine gamma-glutamyltransferase 2</fullName>
        <ecNumber evidence="24">2.3.2.13</ecNumber>
        <ecNumber evidence="27">3.5.1.44</ecNumber>
    </recommendedName>
    <alternativeName>
        <fullName evidence="31">Isopeptidase TGM2</fullName>
    </alternativeName>
    <alternativeName>
        <fullName evidence="33">Protein-glutamine deamidase TGM2</fullName>
    </alternativeName>
    <alternativeName>
        <fullName evidence="32">Protein-glutamine dopaminyltransferase TGM2</fullName>
    </alternativeName>
    <alternativeName>
        <fullName evidence="35">Protein-glutamine histaminyltransferase TGM2</fullName>
    </alternativeName>
    <alternativeName>
        <fullName evidence="36">Protein-glutamine noradrenalinyltransferase TGM2</fullName>
    </alternativeName>
    <alternativeName>
        <fullName evidence="34">Protein-glutamine serotonyltransferase TGM2</fullName>
    </alternativeName>
    <alternativeName>
        <fullName evidence="30">Tissue transglutaminase</fullName>
    </alternativeName>
    <alternativeName>
        <fullName evidence="29">Transglutaminase-2</fullName>
    </alternativeName>
</protein>
<keyword evidence="23" id="KW-0012">Acyltransferase</keyword>
<keyword evidence="15 41" id="KW-0479">Metal-binding</keyword>
<evidence type="ECO:0000256" key="40">
    <source>
        <dbReference type="ARBA" id="ARBA00048365"/>
    </source>
</evidence>
<dbReference type="Proteomes" id="UP000812440">
    <property type="component" value="Chromosome 8_10"/>
</dbReference>